<sequence length="103" mass="11651">MGVLVERIRYTDHVLDFEFELDFAFVVLDRGDDDDEDGGCCGDGGGFDDDALRFGGFTDRNVLDSNLVIWSREMASVDHVPPAMFRKRSACLVFLFRPKLLKV</sequence>
<dbReference type="EMBL" id="CAWUPB010000913">
    <property type="protein sequence ID" value="CAK7330982.1"/>
    <property type="molecule type" value="Genomic_DNA"/>
</dbReference>
<organism evidence="1 2">
    <name type="scientific">Dovyalis caffra</name>
    <dbReference type="NCBI Taxonomy" id="77055"/>
    <lineage>
        <taxon>Eukaryota</taxon>
        <taxon>Viridiplantae</taxon>
        <taxon>Streptophyta</taxon>
        <taxon>Embryophyta</taxon>
        <taxon>Tracheophyta</taxon>
        <taxon>Spermatophyta</taxon>
        <taxon>Magnoliopsida</taxon>
        <taxon>eudicotyledons</taxon>
        <taxon>Gunneridae</taxon>
        <taxon>Pentapetalae</taxon>
        <taxon>rosids</taxon>
        <taxon>fabids</taxon>
        <taxon>Malpighiales</taxon>
        <taxon>Salicaceae</taxon>
        <taxon>Flacourtieae</taxon>
        <taxon>Dovyalis</taxon>
    </lineage>
</organism>
<reference evidence="1 2" key="1">
    <citation type="submission" date="2024-01" db="EMBL/GenBank/DDBJ databases">
        <authorList>
            <person name="Waweru B."/>
        </authorList>
    </citation>
    <scope>NUCLEOTIDE SEQUENCE [LARGE SCALE GENOMIC DNA]</scope>
</reference>
<evidence type="ECO:0000313" key="1">
    <source>
        <dbReference type="EMBL" id="CAK7330982.1"/>
    </source>
</evidence>
<evidence type="ECO:0000313" key="2">
    <source>
        <dbReference type="Proteomes" id="UP001314170"/>
    </source>
</evidence>
<protein>
    <submittedName>
        <fullName evidence="1">Uncharacterized protein</fullName>
    </submittedName>
</protein>
<dbReference type="AlphaFoldDB" id="A0AAV1R912"/>
<accession>A0AAV1R912</accession>
<dbReference type="Proteomes" id="UP001314170">
    <property type="component" value="Unassembled WGS sequence"/>
</dbReference>
<proteinExistence type="predicted"/>
<keyword evidence="2" id="KW-1185">Reference proteome</keyword>
<name>A0AAV1R912_9ROSI</name>
<comment type="caution">
    <text evidence="1">The sequence shown here is derived from an EMBL/GenBank/DDBJ whole genome shotgun (WGS) entry which is preliminary data.</text>
</comment>
<gene>
    <name evidence="1" type="ORF">DCAF_LOCUS8238</name>
</gene>